<dbReference type="AlphaFoldDB" id="A0AAE3RDU5"/>
<evidence type="ECO:0000313" key="2">
    <source>
        <dbReference type="Proteomes" id="UP001232063"/>
    </source>
</evidence>
<keyword evidence="2" id="KW-1185">Reference proteome</keyword>
<dbReference type="InterPro" id="IPR054272">
    <property type="entry name" value="DUF7003"/>
</dbReference>
<dbReference type="RefSeq" id="WP_314519786.1">
    <property type="nucleotide sequence ID" value="NZ_JASJOU010000026.1"/>
</dbReference>
<dbReference type="EMBL" id="JASJOU010000026">
    <property type="protein sequence ID" value="MDJ1506674.1"/>
    <property type="molecule type" value="Genomic_DNA"/>
</dbReference>
<sequence>MYTEQDILHELDETENKFFLDLEHGYFHTAGSRTTLFADKSRWAIVMEKTGYGNRSLSMEIDICYYSNCLAMEEDTLGFNNTGVELFSEMDFKNICKGFELVDPSTKFITIRGKQLPIEQDKNKYKAKGIEIRDYDNPDHQIDFVALTRYLDEQHPKLFRASESEIRKYLPNALPKLMTIDKWHHKTYWEIYDSNPYGEDTRPSTYETFQMIAKILVTKDTTLWKPTLPPNNDWRNWPEAGSL</sequence>
<protein>
    <submittedName>
        <fullName evidence="1">Uncharacterized protein</fullName>
    </submittedName>
</protein>
<comment type="caution">
    <text evidence="1">The sequence shown here is derived from an EMBL/GenBank/DDBJ whole genome shotgun (WGS) entry which is preliminary data.</text>
</comment>
<name>A0AAE3RDU5_9BACT</name>
<gene>
    <name evidence="1" type="ORF">QNI22_38900</name>
</gene>
<proteinExistence type="predicted"/>
<evidence type="ECO:0000313" key="1">
    <source>
        <dbReference type="EMBL" id="MDJ1506674.1"/>
    </source>
</evidence>
<accession>A0AAE3RDU5</accession>
<organism evidence="1 2">
    <name type="scientific">Xanthocytophaga agilis</name>
    <dbReference type="NCBI Taxonomy" id="3048010"/>
    <lineage>
        <taxon>Bacteria</taxon>
        <taxon>Pseudomonadati</taxon>
        <taxon>Bacteroidota</taxon>
        <taxon>Cytophagia</taxon>
        <taxon>Cytophagales</taxon>
        <taxon>Rhodocytophagaceae</taxon>
        <taxon>Xanthocytophaga</taxon>
    </lineage>
</organism>
<reference evidence="1" key="1">
    <citation type="submission" date="2023-05" db="EMBL/GenBank/DDBJ databases">
        <authorList>
            <person name="Zhang X."/>
        </authorList>
    </citation>
    <scope>NUCLEOTIDE SEQUENCE</scope>
    <source>
        <strain evidence="1">BD1B2-1</strain>
    </source>
</reference>
<dbReference type="Proteomes" id="UP001232063">
    <property type="component" value="Unassembled WGS sequence"/>
</dbReference>
<dbReference type="Pfam" id="PF22535">
    <property type="entry name" value="DUF7003"/>
    <property type="match status" value="1"/>
</dbReference>